<evidence type="ECO:0000256" key="1">
    <source>
        <dbReference type="SAM" id="Phobius"/>
    </source>
</evidence>
<reference evidence="3" key="1">
    <citation type="submission" date="2014-05" db="EMBL/GenBank/DDBJ databases">
        <title>The genome and life-stage specific transcriptomes of Globodera pallida elucidate key aspects of plant parasitism by a cyst nematode.</title>
        <authorList>
            <person name="Cotton J.A."/>
            <person name="Lilley C.J."/>
            <person name="Jones L.M."/>
            <person name="Kikuchi T."/>
            <person name="Reid A.J."/>
            <person name="Thorpe P."/>
            <person name="Tsai I.J."/>
            <person name="Beasley H."/>
            <person name="Blok V."/>
            <person name="Cock P.J.A."/>
            <person name="Van den Akker S.E."/>
            <person name="Holroyd N."/>
            <person name="Hunt M."/>
            <person name="Mantelin S."/>
            <person name="Naghra H."/>
            <person name="Pain A."/>
            <person name="Palomares-Rius J.E."/>
            <person name="Zarowiecki M."/>
            <person name="Berriman M."/>
            <person name="Jones J.T."/>
            <person name="Urwin P.E."/>
        </authorList>
    </citation>
    <scope>NUCLEOTIDE SEQUENCE [LARGE SCALE GENOMIC DNA]</scope>
    <source>
        <strain evidence="3">Lindley</strain>
    </source>
</reference>
<reference evidence="4" key="2">
    <citation type="submission" date="2016-06" db="UniProtKB">
        <authorList>
            <consortium name="WormBaseParasite"/>
        </authorList>
    </citation>
    <scope>IDENTIFICATION</scope>
</reference>
<keyword evidence="1" id="KW-0812">Transmembrane</keyword>
<dbReference type="AlphaFoldDB" id="A0A183C2A7"/>
<evidence type="ECO:0000313" key="3">
    <source>
        <dbReference type="Proteomes" id="UP000050741"/>
    </source>
</evidence>
<keyword evidence="1" id="KW-0472">Membrane</keyword>
<proteinExistence type="predicted"/>
<feature type="transmembrane region" description="Helical" evidence="1">
    <location>
        <begin position="137"/>
        <end position="157"/>
    </location>
</feature>
<dbReference type="Proteomes" id="UP000050741">
    <property type="component" value="Unassembled WGS sequence"/>
</dbReference>
<feature type="signal peptide" evidence="2">
    <location>
        <begin position="1"/>
        <end position="20"/>
    </location>
</feature>
<keyword evidence="3" id="KW-1185">Reference proteome</keyword>
<name>A0A183C2A7_GLOPA</name>
<accession>A0A183C2A7</accession>
<evidence type="ECO:0000256" key="2">
    <source>
        <dbReference type="SAM" id="SignalP"/>
    </source>
</evidence>
<dbReference type="WBParaSite" id="GPLIN_000700100">
    <property type="protein sequence ID" value="GPLIN_000700100"/>
    <property type="gene ID" value="GPLIN_000700100"/>
</dbReference>
<keyword evidence="1" id="KW-1133">Transmembrane helix</keyword>
<feature type="chain" id="PRO_5008146962" evidence="2">
    <location>
        <begin position="21"/>
        <end position="160"/>
    </location>
</feature>
<keyword evidence="2" id="KW-0732">Signal</keyword>
<organism evidence="3 4">
    <name type="scientific">Globodera pallida</name>
    <name type="common">Potato cyst nematode worm</name>
    <name type="synonym">Heterodera pallida</name>
    <dbReference type="NCBI Taxonomy" id="36090"/>
    <lineage>
        <taxon>Eukaryota</taxon>
        <taxon>Metazoa</taxon>
        <taxon>Ecdysozoa</taxon>
        <taxon>Nematoda</taxon>
        <taxon>Chromadorea</taxon>
        <taxon>Rhabditida</taxon>
        <taxon>Tylenchina</taxon>
        <taxon>Tylenchomorpha</taxon>
        <taxon>Tylenchoidea</taxon>
        <taxon>Heteroderidae</taxon>
        <taxon>Heteroderinae</taxon>
        <taxon>Globodera</taxon>
    </lineage>
</organism>
<evidence type="ECO:0000313" key="4">
    <source>
        <dbReference type="WBParaSite" id="GPLIN_000700100"/>
    </source>
</evidence>
<sequence length="160" mass="17701">MCVLFLLLAALLHATSTVNALDCWVGHSSKMKGPSRFSIKSRDHMSVALSLYECPAGTKRCAKVTCAMDTEALRELAYAGEHIYPGSRQTTIMKDCMPPGDEECEIPNEFSGQYIRKQKKKYCRISCCTGHECNGTLGLRSFGTVAAMIAFVAAFFVRWN</sequence>
<protein>
    <submittedName>
        <fullName evidence="4">Protein quiver</fullName>
    </submittedName>
</protein>